<dbReference type="EMBL" id="QEEX01000001">
    <property type="protein sequence ID" value="PWB98431.1"/>
    <property type="molecule type" value="Genomic_DNA"/>
</dbReference>
<feature type="transmembrane region" description="Helical" evidence="5">
    <location>
        <begin position="77"/>
        <end position="97"/>
    </location>
</feature>
<evidence type="ECO:0000256" key="4">
    <source>
        <dbReference type="ARBA" id="ARBA00023136"/>
    </source>
</evidence>
<dbReference type="AlphaFoldDB" id="A0A2U1T3F7"/>
<reference evidence="8" key="1">
    <citation type="submission" date="2018-04" db="EMBL/GenBank/DDBJ databases">
        <authorList>
            <person name="Liu S."/>
            <person name="Wang Z."/>
            <person name="Li J."/>
        </authorList>
    </citation>
    <scope>NUCLEOTIDE SEQUENCE [LARGE SCALE GENOMIC DNA]</scope>
    <source>
        <strain evidence="8">S1194</strain>
    </source>
</reference>
<proteinExistence type="predicted"/>
<keyword evidence="4 5" id="KW-0472">Membrane</keyword>
<dbReference type="PANTHER" id="PTHR28008:SF1">
    <property type="entry name" value="DOMAIN PROTEIN, PUTATIVE (AFU_ORTHOLOGUE AFUA_3G10980)-RELATED"/>
    <property type="match status" value="1"/>
</dbReference>
<comment type="caution">
    <text evidence="7">The sequence shown here is derived from an EMBL/GenBank/DDBJ whole genome shotgun (WGS) entry which is preliminary data.</text>
</comment>
<feature type="domain" description="VanZ-like" evidence="6">
    <location>
        <begin position="7"/>
        <end position="125"/>
    </location>
</feature>
<comment type="subcellular location">
    <subcellularLocation>
        <location evidence="1">Membrane</location>
        <topology evidence="1">Multi-pass membrane protein</topology>
    </subcellularLocation>
</comment>
<evidence type="ECO:0000259" key="6">
    <source>
        <dbReference type="Pfam" id="PF04892"/>
    </source>
</evidence>
<dbReference type="Pfam" id="PF04892">
    <property type="entry name" value="VanZ"/>
    <property type="match status" value="1"/>
</dbReference>
<dbReference type="InterPro" id="IPR006976">
    <property type="entry name" value="VanZ-like"/>
</dbReference>
<evidence type="ECO:0000256" key="1">
    <source>
        <dbReference type="ARBA" id="ARBA00004141"/>
    </source>
</evidence>
<dbReference type="InterPro" id="IPR035952">
    <property type="entry name" value="Rhomboid-like_sf"/>
</dbReference>
<evidence type="ECO:0000313" key="7">
    <source>
        <dbReference type="EMBL" id="PWB98431.1"/>
    </source>
</evidence>
<gene>
    <name evidence="7" type="ORF">DF220_04425</name>
</gene>
<dbReference type="Proteomes" id="UP000244978">
    <property type="component" value="Unassembled WGS sequence"/>
</dbReference>
<keyword evidence="2 5" id="KW-0812">Transmembrane</keyword>
<dbReference type="SUPFAM" id="SSF144091">
    <property type="entry name" value="Rhomboid-like"/>
    <property type="match status" value="1"/>
</dbReference>
<evidence type="ECO:0000256" key="5">
    <source>
        <dbReference type="SAM" id="Phobius"/>
    </source>
</evidence>
<evidence type="ECO:0000313" key="8">
    <source>
        <dbReference type="Proteomes" id="UP000244978"/>
    </source>
</evidence>
<organism evidence="7 8">
    <name type="scientific">Homoserinimonas hongtaonis</name>
    <dbReference type="NCBI Taxonomy" id="2079791"/>
    <lineage>
        <taxon>Bacteria</taxon>
        <taxon>Bacillati</taxon>
        <taxon>Actinomycetota</taxon>
        <taxon>Actinomycetes</taxon>
        <taxon>Micrococcales</taxon>
        <taxon>Microbacteriaceae</taxon>
        <taxon>Homoserinimonas</taxon>
    </lineage>
</organism>
<accession>A0A2U1T3F7</accession>
<evidence type="ECO:0000256" key="2">
    <source>
        <dbReference type="ARBA" id="ARBA00022692"/>
    </source>
</evidence>
<protein>
    <submittedName>
        <fullName evidence="7">VanZ family protein</fullName>
    </submittedName>
</protein>
<dbReference type="PANTHER" id="PTHR28008">
    <property type="entry name" value="DOMAIN PROTEIN, PUTATIVE (AFU_ORTHOLOGUE AFUA_3G10980)-RELATED"/>
    <property type="match status" value="1"/>
</dbReference>
<keyword evidence="8" id="KW-1185">Reference proteome</keyword>
<feature type="transmembrane region" description="Helical" evidence="5">
    <location>
        <begin position="109"/>
        <end position="128"/>
    </location>
</feature>
<sequence length="151" mass="16900">MLSLATVAYLAIVGWLTLGPQPLDGRARSLLWNVLERLQAYESLQWITYDRIEFAANVLMFIPIGLLFVLLFGRRQWWFAILVSVLVTVGIEFAQLFLNDRVTDIRDLISNASGAVVGVVLALLLTWPKEIAQRRSSRSQKGADARVSGLV</sequence>
<name>A0A2U1T3F7_9MICO</name>
<evidence type="ECO:0000256" key="3">
    <source>
        <dbReference type="ARBA" id="ARBA00022989"/>
    </source>
</evidence>
<dbReference type="GO" id="GO:0016020">
    <property type="term" value="C:membrane"/>
    <property type="evidence" value="ECO:0007669"/>
    <property type="project" value="UniProtKB-SubCell"/>
</dbReference>
<keyword evidence="3 5" id="KW-1133">Transmembrane helix</keyword>
<feature type="transmembrane region" description="Helical" evidence="5">
    <location>
        <begin position="54"/>
        <end position="72"/>
    </location>
</feature>